<dbReference type="AlphaFoldDB" id="A0A975WPI0"/>
<proteinExistence type="predicted"/>
<protein>
    <submittedName>
        <fullName evidence="1">Uncharacterized protein</fullName>
    </submittedName>
</protein>
<reference evidence="1 2" key="1">
    <citation type="submission" date="2018-01" db="EMBL/GenBank/DDBJ databases">
        <authorList>
            <person name="Clerissi C."/>
        </authorList>
    </citation>
    <scope>NUCLEOTIDE SEQUENCE [LARGE SCALE GENOMIC DNA]</scope>
    <source>
        <strain evidence="1">Cupriavidus taiwanensis LMG 19430</strain>
    </source>
</reference>
<gene>
    <name evidence="1" type="ORF">CBM2586_A10294</name>
</gene>
<accession>A0A975WPI0</accession>
<evidence type="ECO:0000313" key="2">
    <source>
        <dbReference type="Proteomes" id="UP000257016"/>
    </source>
</evidence>
<organism evidence="1 2">
    <name type="scientific">Cupriavidus taiwanensis</name>
    <dbReference type="NCBI Taxonomy" id="164546"/>
    <lineage>
        <taxon>Bacteria</taxon>
        <taxon>Pseudomonadati</taxon>
        <taxon>Pseudomonadota</taxon>
        <taxon>Betaproteobacteria</taxon>
        <taxon>Burkholderiales</taxon>
        <taxon>Burkholderiaceae</taxon>
        <taxon>Cupriavidus</taxon>
    </lineage>
</organism>
<dbReference type="EMBL" id="OFSN01000001">
    <property type="protein sequence ID" value="SOY40329.1"/>
    <property type="molecule type" value="Genomic_DNA"/>
</dbReference>
<sequence>MEDPIRADCSLGRPDRLPSLLPQLERGGAKGEAPLRDVDVYSVKDDGCARPTFDRDEPRQSFYLSGRQIVQDAGLRMPLLSNISSIA</sequence>
<comment type="caution">
    <text evidence="1">The sequence shown here is derived from an EMBL/GenBank/DDBJ whole genome shotgun (WGS) entry which is preliminary data.</text>
</comment>
<dbReference type="Proteomes" id="UP000257016">
    <property type="component" value="Unassembled WGS sequence"/>
</dbReference>
<evidence type="ECO:0000313" key="1">
    <source>
        <dbReference type="EMBL" id="SOY40329.1"/>
    </source>
</evidence>
<name>A0A975WPI0_9BURK</name>